<dbReference type="NCBIfam" id="TIGR01090">
    <property type="entry name" value="apt"/>
    <property type="match status" value="1"/>
</dbReference>
<dbReference type="HAMAP" id="MF_00004">
    <property type="entry name" value="Aden_phosphoribosyltr"/>
    <property type="match status" value="1"/>
</dbReference>
<dbReference type="GO" id="GO:0006168">
    <property type="term" value="P:adenine salvage"/>
    <property type="evidence" value="ECO:0007669"/>
    <property type="project" value="InterPro"/>
</dbReference>
<comment type="caution">
    <text evidence="13">The sequence shown here is derived from an EMBL/GenBank/DDBJ whole genome shotgun (WGS) entry which is preliminary data.</text>
</comment>
<feature type="domain" description="Phosphoribosyltransferase" evidence="12">
    <location>
        <begin position="36"/>
        <end position="151"/>
    </location>
</feature>
<dbReference type="PANTHER" id="PTHR32315">
    <property type="entry name" value="ADENINE PHOSPHORIBOSYLTRANSFERASE"/>
    <property type="match status" value="1"/>
</dbReference>
<evidence type="ECO:0000256" key="10">
    <source>
        <dbReference type="ARBA" id="ARBA00022679"/>
    </source>
</evidence>
<name>A0A1J5S217_9ZZZZ</name>
<dbReference type="Gene3D" id="3.40.50.2020">
    <property type="match status" value="1"/>
</dbReference>
<dbReference type="GO" id="GO:0005737">
    <property type="term" value="C:cytoplasm"/>
    <property type="evidence" value="ECO:0007669"/>
    <property type="project" value="UniProtKB-SubCell"/>
</dbReference>
<evidence type="ECO:0000256" key="3">
    <source>
        <dbReference type="ARBA" id="ARBA00004496"/>
    </source>
</evidence>
<comment type="pathway">
    <text evidence="4">Purine metabolism; AMP biosynthesis via salvage pathway; AMP from adenine: step 1/1.</text>
</comment>
<dbReference type="CDD" id="cd06223">
    <property type="entry name" value="PRTases_typeI"/>
    <property type="match status" value="1"/>
</dbReference>
<dbReference type="GO" id="GO:0006166">
    <property type="term" value="P:purine ribonucleoside salvage"/>
    <property type="evidence" value="ECO:0007669"/>
    <property type="project" value="UniProtKB-KW"/>
</dbReference>
<dbReference type="InterPro" id="IPR000836">
    <property type="entry name" value="PRTase_dom"/>
</dbReference>
<evidence type="ECO:0000256" key="1">
    <source>
        <dbReference type="ARBA" id="ARBA00000868"/>
    </source>
</evidence>
<dbReference type="InterPro" id="IPR029057">
    <property type="entry name" value="PRTase-like"/>
</dbReference>
<comment type="catalytic activity">
    <reaction evidence="1">
        <text>AMP + diphosphate = 5-phospho-alpha-D-ribose 1-diphosphate + adenine</text>
        <dbReference type="Rhea" id="RHEA:16609"/>
        <dbReference type="ChEBI" id="CHEBI:16708"/>
        <dbReference type="ChEBI" id="CHEBI:33019"/>
        <dbReference type="ChEBI" id="CHEBI:58017"/>
        <dbReference type="ChEBI" id="CHEBI:456215"/>
        <dbReference type="EC" id="2.4.2.7"/>
    </reaction>
</comment>
<dbReference type="GO" id="GO:0002055">
    <property type="term" value="F:adenine binding"/>
    <property type="evidence" value="ECO:0007669"/>
    <property type="project" value="TreeGrafter"/>
</dbReference>
<accession>A0A1J5S217</accession>
<evidence type="ECO:0000313" key="13">
    <source>
        <dbReference type="EMBL" id="OIR02465.1"/>
    </source>
</evidence>
<keyword evidence="10 13" id="KW-0808">Transferase</keyword>
<evidence type="ECO:0000256" key="5">
    <source>
        <dbReference type="ARBA" id="ARBA00008391"/>
    </source>
</evidence>
<comment type="subunit">
    <text evidence="6">Homodimer.</text>
</comment>
<evidence type="ECO:0000259" key="12">
    <source>
        <dbReference type="Pfam" id="PF00156"/>
    </source>
</evidence>
<evidence type="ECO:0000256" key="6">
    <source>
        <dbReference type="ARBA" id="ARBA00011738"/>
    </source>
</evidence>
<dbReference type="AlphaFoldDB" id="A0A1J5S217"/>
<protein>
    <recommendedName>
        <fullName evidence="7">adenine phosphoribosyltransferase</fullName>
        <ecNumber evidence="7">2.4.2.7</ecNumber>
    </recommendedName>
</protein>
<dbReference type="GO" id="GO:0016208">
    <property type="term" value="F:AMP binding"/>
    <property type="evidence" value="ECO:0007669"/>
    <property type="project" value="TreeGrafter"/>
</dbReference>
<dbReference type="GO" id="GO:0003999">
    <property type="term" value="F:adenine phosphoribosyltransferase activity"/>
    <property type="evidence" value="ECO:0007669"/>
    <property type="project" value="UniProtKB-EC"/>
</dbReference>
<dbReference type="UniPathway" id="UPA00588">
    <property type="reaction ID" value="UER00646"/>
</dbReference>
<dbReference type="SUPFAM" id="SSF53271">
    <property type="entry name" value="PRTase-like"/>
    <property type="match status" value="1"/>
</dbReference>
<dbReference type="InterPro" id="IPR050054">
    <property type="entry name" value="UPRTase/APRTase"/>
</dbReference>
<keyword evidence="8" id="KW-0963">Cytoplasm</keyword>
<evidence type="ECO:0000256" key="2">
    <source>
        <dbReference type="ARBA" id="ARBA00003968"/>
    </source>
</evidence>
<dbReference type="EC" id="2.4.2.7" evidence="7"/>
<evidence type="ECO:0000256" key="9">
    <source>
        <dbReference type="ARBA" id="ARBA00022676"/>
    </source>
</evidence>
<gene>
    <name evidence="13" type="primary">apt_4</name>
    <name evidence="13" type="ORF">GALL_154160</name>
</gene>
<evidence type="ECO:0000256" key="7">
    <source>
        <dbReference type="ARBA" id="ARBA00011893"/>
    </source>
</evidence>
<comment type="similarity">
    <text evidence="5">Belongs to the purine/pyrimidine phosphoribosyltransferase family.</text>
</comment>
<dbReference type="EMBL" id="MLJW01000074">
    <property type="protein sequence ID" value="OIR02465.1"/>
    <property type="molecule type" value="Genomic_DNA"/>
</dbReference>
<comment type="subcellular location">
    <subcellularLocation>
        <location evidence="3">Cytoplasm</location>
    </subcellularLocation>
</comment>
<sequence length="175" mass="18671">MPIKSLIRTIPHYPKQGIQFRDITTLLLDPVGFHLVIDALALHYKHHHIDKIAGIEARGFIVGAALAYKLGLGFVPVRKAGKLPAETIGHDYALEYGADRVELHLDAVTEGEQVLLVDDLIATGGTAQAAAALIQKLGGVVVGCAFVIDLPDLGGSQRLADSGLKPFSLCEFEGN</sequence>
<dbReference type="PANTHER" id="PTHR32315:SF3">
    <property type="entry name" value="ADENINE PHOSPHORIBOSYLTRANSFERASE"/>
    <property type="match status" value="1"/>
</dbReference>
<dbReference type="NCBIfam" id="NF002636">
    <property type="entry name" value="PRK02304.1-5"/>
    <property type="match status" value="1"/>
</dbReference>
<dbReference type="FunFam" id="3.40.50.2020:FF:000004">
    <property type="entry name" value="Adenine phosphoribosyltransferase"/>
    <property type="match status" value="1"/>
</dbReference>
<evidence type="ECO:0000256" key="8">
    <source>
        <dbReference type="ARBA" id="ARBA00022490"/>
    </source>
</evidence>
<evidence type="ECO:0000256" key="4">
    <source>
        <dbReference type="ARBA" id="ARBA00004659"/>
    </source>
</evidence>
<evidence type="ECO:0000256" key="11">
    <source>
        <dbReference type="ARBA" id="ARBA00022726"/>
    </source>
</evidence>
<keyword evidence="9 13" id="KW-0328">Glycosyltransferase</keyword>
<comment type="function">
    <text evidence="2">Catalyzes a salvage reaction resulting in the formation of AMP, that is energically less costly than de novo synthesis.</text>
</comment>
<organism evidence="13">
    <name type="scientific">mine drainage metagenome</name>
    <dbReference type="NCBI Taxonomy" id="410659"/>
    <lineage>
        <taxon>unclassified sequences</taxon>
        <taxon>metagenomes</taxon>
        <taxon>ecological metagenomes</taxon>
    </lineage>
</organism>
<keyword evidence="11" id="KW-0660">Purine salvage</keyword>
<proteinExistence type="inferred from homology"/>
<dbReference type="NCBIfam" id="NF002634">
    <property type="entry name" value="PRK02304.1-3"/>
    <property type="match status" value="1"/>
</dbReference>
<dbReference type="Pfam" id="PF00156">
    <property type="entry name" value="Pribosyltran"/>
    <property type="match status" value="1"/>
</dbReference>
<dbReference type="GO" id="GO:0044209">
    <property type="term" value="P:AMP salvage"/>
    <property type="evidence" value="ECO:0007669"/>
    <property type="project" value="UniProtKB-UniPathway"/>
</dbReference>
<dbReference type="InterPro" id="IPR005764">
    <property type="entry name" value="Ade_phspho_trans"/>
</dbReference>
<reference evidence="13" key="1">
    <citation type="submission" date="2016-10" db="EMBL/GenBank/DDBJ databases">
        <title>Sequence of Gallionella enrichment culture.</title>
        <authorList>
            <person name="Poehlein A."/>
            <person name="Muehling M."/>
            <person name="Daniel R."/>
        </authorList>
    </citation>
    <scope>NUCLEOTIDE SEQUENCE</scope>
</reference>